<accession>A0ABP3BTG3</accession>
<gene>
    <name evidence="1" type="ORF">AU05_22295</name>
</gene>
<reference evidence="2" key="1">
    <citation type="journal article" date="2014" name="Genome Announc.">
        <title>Draft Genome Sequence of the algae degrading bacterium Pseudomonas mendocina AD6.</title>
        <authorList>
            <person name="Barney B.M."/>
            <person name="Lenneman E.M."/>
        </authorList>
    </citation>
    <scope>NUCLEOTIDE SEQUENCE [LARGE SCALE GENOMIC DNA]</scope>
    <source>
        <strain evidence="2">AD6</strain>
    </source>
</reference>
<evidence type="ECO:0000313" key="2">
    <source>
        <dbReference type="Proteomes" id="UP000023842"/>
    </source>
</evidence>
<comment type="caution">
    <text evidence="1">The sequence shown here is derived from an EMBL/GenBank/DDBJ whole genome shotgun (WGS) entry which is preliminary data.</text>
</comment>
<dbReference type="Proteomes" id="UP000023842">
    <property type="component" value="Unassembled WGS sequence"/>
</dbReference>
<keyword evidence="2" id="KW-1185">Reference proteome</keyword>
<sequence length="164" mass="17270">MVIWRNADGLTPHIADGAARAIRVFRGTIGNADVLDEVTFTYNPISGAGWAARLAGAEWPEAVVIPFEVGAVWGAFVISRRHADAKALGIGQHAITVTDAIFETGRPVAASGALVILRPLAGLGFKVPILPLRAQWRWLAAHGDVVGNFGRFALQGAGTIRLAG</sequence>
<protein>
    <submittedName>
        <fullName evidence="1">Uncharacterized protein</fullName>
    </submittedName>
</protein>
<proteinExistence type="predicted"/>
<dbReference type="EMBL" id="JFJN01000077">
    <property type="protein sequence ID" value="EZH77982.1"/>
    <property type="molecule type" value="Genomic_DNA"/>
</dbReference>
<evidence type="ECO:0000313" key="1">
    <source>
        <dbReference type="EMBL" id="EZH77982.1"/>
    </source>
</evidence>
<name>A0ABP3BTG3_9GAMM</name>
<organism evidence="1 2">
    <name type="scientific">Ectopseudomonas composti</name>
    <dbReference type="NCBI Taxonomy" id="658457"/>
    <lineage>
        <taxon>Bacteria</taxon>
        <taxon>Pseudomonadati</taxon>
        <taxon>Pseudomonadota</taxon>
        <taxon>Gammaproteobacteria</taxon>
        <taxon>Pseudomonadales</taxon>
        <taxon>Pseudomonadaceae</taxon>
        <taxon>Ectopseudomonas</taxon>
    </lineage>
</organism>